<evidence type="ECO:0000313" key="2">
    <source>
        <dbReference type="Proteomes" id="UP001528411"/>
    </source>
</evidence>
<name>A0ABT5FCZ7_9GAMM</name>
<comment type="caution">
    <text evidence="1">The sequence shown here is derived from an EMBL/GenBank/DDBJ whole genome shotgun (WGS) entry which is preliminary data.</text>
</comment>
<keyword evidence="2" id="KW-1185">Reference proteome</keyword>
<dbReference type="EMBL" id="JAQOMS010000002">
    <property type="protein sequence ID" value="MDC2889009.1"/>
    <property type="molecule type" value="Genomic_DNA"/>
</dbReference>
<reference evidence="1 2" key="1">
    <citation type="submission" date="2023-01" db="EMBL/GenBank/DDBJ databases">
        <title>Psychrosphaera sp. nov., isolated from marine algae.</title>
        <authorList>
            <person name="Bayburt H."/>
            <person name="Choi B.J."/>
            <person name="Kim J.M."/>
            <person name="Choi D.G."/>
            <person name="Jeon C.O."/>
        </authorList>
    </citation>
    <scope>NUCLEOTIDE SEQUENCE [LARGE SCALE GENOMIC DNA]</scope>
    <source>
        <strain evidence="1 2">G1-22</strain>
    </source>
</reference>
<dbReference type="RefSeq" id="WP_272180544.1">
    <property type="nucleotide sequence ID" value="NZ_JAQOMS010000002.1"/>
</dbReference>
<sequence length="122" mass="14448">MDIVSFMNIEETDKDLIISFALDIGDGYIKTLLLHRTLFFEFIMPEEERGTKVSLADLELDIEKEQMNTLEYVSFDDKVMKITARFSSHEINLRKLQVEEIDQIKESLIKHNFDDRFEIKLK</sequence>
<dbReference type="Proteomes" id="UP001528411">
    <property type="component" value="Unassembled WGS sequence"/>
</dbReference>
<proteinExistence type="predicted"/>
<protein>
    <submittedName>
        <fullName evidence="1">Uncharacterized protein</fullName>
    </submittedName>
</protein>
<organism evidence="1 2">
    <name type="scientific">Psychrosphaera algicola</name>
    <dbReference type="NCBI Taxonomy" id="3023714"/>
    <lineage>
        <taxon>Bacteria</taxon>
        <taxon>Pseudomonadati</taxon>
        <taxon>Pseudomonadota</taxon>
        <taxon>Gammaproteobacteria</taxon>
        <taxon>Alteromonadales</taxon>
        <taxon>Pseudoalteromonadaceae</taxon>
        <taxon>Psychrosphaera</taxon>
    </lineage>
</organism>
<gene>
    <name evidence="1" type="ORF">PN838_09780</name>
</gene>
<evidence type="ECO:0000313" key="1">
    <source>
        <dbReference type="EMBL" id="MDC2889009.1"/>
    </source>
</evidence>
<accession>A0ABT5FCZ7</accession>